<name>A0ABW9B199_9BURK</name>
<reference evidence="1 2" key="1">
    <citation type="journal article" date="2024" name="Chem. Sci.">
        <title>Discovery of megapolipeptins by genome mining of a Burkholderiales bacteria collection.</title>
        <authorList>
            <person name="Paulo B.S."/>
            <person name="Recchia M.J.J."/>
            <person name="Lee S."/>
            <person name="Fergusson C.H."/>
            <person name="Romanowski S.B."/>
            <person name="Hernandez A."/>
            <person name="Krull N."/>
            <person name="Liu D.Y."/>
            <person name="Cavanagh H."/>
            <person name="Bos A."/>
            <person name="Gray C.A."/>
            <person name="Murphy B.T."/>
            <person name="Linington R.G."/>
            <person name="Eustaquio A.S."/>
        </authorList>
    </citation>
    <scope>NUCLEOTIDE SEQUENCE [LARGE SCALE GENOMIC DNA]</scope>
    <source>
        <strain evidence="1 2">RL17-350-BIC-A</strain>
    </source>
</reference>
<proteinExistence type="predicted"/>
<keyword evidence="2" id="KW-1185">Reference proteome</keyword>
<evidence type="ECO:0000313" key="2">
    <source>
        <dbReference type="Proteomes" id="UP001629230"/>
    </source>
</evidence>
<organism evidence="1 2">
    <name type="scientific">Paraburkholderia dipogonis</name>
    <dbReference type="NCBI Taxonomy" id="1211383"/>
    <lineage>
        <taxon>Bacteria</taxon>
        <taxon>Pseudomonadati</taxon>
        <taxon>Pseudomonadota</taxon>
        <taxon>Betaproteobacteria</taxon>
        <taxon>Burkholderiales</taxon>
        <taxon>Burkholderiaceae</taxon>
        <taxon>Paraburkholderia</taxon>
    </lineage>
</organism>
<dbReference type="Proteomes" id="UP001629230">
    <property type="component" value="Unassembled WGS sequence"/>
</dbReference>
<evidence type="ECO:0000313" key="1">
    <source>
        <dbReference type="EMBL" id="MFM0005252.1"/>
    </source>
</evidence>
<accession>A0ABW9B199</accession>
<gene>
    <name evidence="1" type="ORF">PQR57_30150</name>
</gene>
<protein>
    <submittedName>
        <fullName evidence="1">Uncharacterized protein</fullName>
    </submittedName>
</protein>
<sequence length="95" mass="10718">MTRQFTKPAGTAQSARQTTVYSTDVAYQRHIAAPRALFAAPPVDLTTLVIAEAIKRRAQAELQREALRDSVYEMPVSQERNYERGADIYRSDSDE</sequence>
<comment type="caution">
    <text evidence="1">The sequence shown here is derived from an EMBL/GenBank/DDBJ whole genome shotgun (WGS) entry which is preliminary data.</text>
</comment>
<dbReference type="RefSeq" id="WP_408180017.1">
    <property type="nucleotide sequence ID" value="NZ_JAQQEZ010000027.1"/>
</dbReference>
<dbReference type="EMBL" id="JAQQEZ010000027">
    <property type="protein sequence ID" value="MFM0005252.1"/>
    <property type="molecule type" value="Genomic_DNA"/>
</dbReference>